<evidence type="ECO:0000256" key="3">
    <source>
        <dbReference type="ARBA" id="ARBA00022840"/>
    </source>
</evidence>
<feature type="domain" description="Biotin carboxylation" evidence="5">
    <location>
        <begin position="3"/>
        <end position="448"/>
    </location>
</feature>
<dbReference type="GO" id="GO:0005524">
    <property type="term" value="F:ATP binding"/>
    <property type="evidence" value="ECO:0007669"/>
    <property type="project" value="UniProtKB-KW"/>
</dbReference>
<dbReference type="SUPFAM" id="SSF52440">
    <property type="entry name" value="PreATP-grasp domain"/>
    <property type="match status" value="1"/>
</dbReference>
<dbReference type="PROSITE" id="PS50975">
    <property type="entry name" value="ATP_GRASP"/>
    <property type="match status" value="1"/>
</dbReference>
<dbReference type="Pfam" id="PF02785">
    <property type="entry name" value="Biotin_carb_C"/>
    <property type="match status" value="1"/>
</dbReference>
<dbReference type="InterPro" id="IPR011054">
    <property type="entry name" value="Rudment_hybrid_motif"/>
</dbReference>
<gene>
    <name evidence="6" type="ORF">UFOPK3610_01421</name>
</gene>
<dbReference type="PROSITE" id="PS50979">
    <property type="entry name" value="BC"/>
    <property type="match status" value="1"/>
</dbReference>
<dbReference type="InterPro" id="IPR005481">
    <property type="entry name" value="BC-like_N"/>
</dbReference>
<dbReference type="InterPro" id="IPR016185">
    <property type="entry name" value="PreATP-grasp_dom_sf"/>
</dbReference>
<keyword evidence="3" id="KW-0067">ATP-binding</keyword>
<dbReference type="PANTHER" id="PTHR48095:SF2">
    <property type="entry name" value="BIOTIN CARBOXYLASE, CHLOROPLASTIC"/>
    <property type="match status" value="1"/>
</dbReference>
<dbReference type="Pfam" id="PF02786">
    <property type="entry name" value="CPSase_L_D2"/>
    <property type="match status" value="1"/>
</dbReference>
<dbReference type="AlphaFoldDB" id="A0A6J7HP18"/>
<evidence type="ECO:0000256" key="2">
    <source>
        <dbReference type="ARBA" id="ARBA00022741"/>
    </source>
</evidence>
<dbReference type="Pfam" id="PF00289">
    <property type="entry name" value="Biotin_carb_N"/>
    <property type="match status" value="1"/>
</dbReference>
<evidence type="ECO:0000256" key="1">
    <source>
        <dbReference type="ARBA" id="ARBA00022598"/>
    </source>
</evidence>
<proteinExistence type="predicted"/>
<dbReference type="InterPro" id="IPR011761">
    <property type="entry name" value="ATP-grasp"/>
</dbReference>
<organism evidence="6">
    <name type="scientific">freshwater metagenome</name>
    <dbReference type="NCBI Taxonomy" id="449393"/>
    <lineage>
        <taxon>unclassified sequences</taxon>
        <taxon>metagenomes</taxon>
        <taxon>ecological metagenomes</taxon>
    </lineage>
</organism>
<dbReference type="GO" id="GO:0016874">
    <property type="term" value="F:ligase activity"/>
    <property type="evidence" value="ECO:0007669"/>
    <property type="project" value="UniProtKB-KW"/>
</dbReference>
<keyword evidence="2" id="KW-0547">Nucleotide-binding</keyword>
<dbReference type="SUPFAM" id="SSF56059">
    <property type="entry name" value="Glutathione synthetase ATP-binding domain-like"/>
    <property type="match status" value="1"/>
</dbReference>
<dbReference type="EMBL" id="CAFBMR010000066">
    <property type="protein sequence ID" value="CAB4921192.1"/>
    <property type="molecule type" value="Genomic_DNA"/>
</dbReference>
<dbReference type="SUPFAM" id="SSF51246">
    <property type="entry name" value="Rudiment single hybrid motif"/>
    <property type="match status" value="1"/>
</dbReference>
<dbReference type="GO" id="GO:0046872">
    <property type="term" value="F:metal ion binding"/>
    <property type="evidence" value="ECO:0007669"/>
    <property type="project" value="InterPro"/>
</dbReference>
<keyword evidence="1" id="KW-0436">Ligase</keyword>
<evidence type="ECO:0000259" key="4">
    <source>
        <dbReference type="PROSITE" id="PS50975"/>
    </source>
</evidence>
<evidence type="ECO:0000259" key="5">
    <source>
        <dbReference type="PROSITE" id="PS50979"/>
    </source>
</evidence>
<dbReference type="InterPro" id="IPR005482">
    <property type="entry name" value="Biotin_COase_C"/>
</dbReference>
<name>A0A6J7HP18_9ZZZZ</name>
<accession>A0A6J7HP18</accession>
<evidence type="ECO:0000313" key="6">
    <source>
        <dbReference type="EMBL" id="CAB4921192.1"/>
    </source>
</evidence>
<dbReference type="InterPro" id="IPR051602">
    <property type="entry name" value="ACC_Biotin_Carboxylase"/>
</dbReference>
<feature type="domain" description="ATP-grasp" evidence="4">
    <location>
        <begin position="122"/>
        <end position="319"/>
    </location>
</feature>
<reference evidence="6" key="1">
    <citation type="submission" date="2020-05" db="EMBL/GenBank/DDBJ databases">
        <authorList>
            <person name="Chiriac C."/>
            <person name="Salcher M."/>
            <person name="Ghai R."/>
            <person name="Kavagutti S V."/>
        </authorList>
    </citation>
    <scope>NUCLEOTIDE SEQUENCE</scope>
</reference>
<dbReference type="NCBIfam" id="NF006367">
    <property type="entry name" value="PRK08591.1"/>
    <property type="match status" value="1"/>
</dbReference>
<dbReference type="InterPro" id="IPR011764">
    <property type="entry name" value="Biotin_carboxylation_dom"/>
</dbReference>
<dbReference type="Gene3D" id="3.30.470.20">
    <property type="entry name" value="ATP-grasp fold, B domain"/>
    <property type="match status" value="1"/>
</dbReference>
<dbReference type="PROSITE" id="PS00866">
    <property type="entry name" value="CPSASE_1"/>
    <property type="match status" value="1"/>
</dbReference>
<protein>
    <submittedName>
        <fullName evidence="6">Unannotated protein</fullName>
    </submittedName>
</protein>
<dbReference type="PANTHER" id="PTHR48095">
    <property type="entry name" value="PYRUVATE CARBOXYLASE SUBUNIT A"/>
    <property type="match status" value="1"/>
</dbReference>
<dbReference type="SMART" id="SM00878">
    <property type="entry name" value="Biotin_carb_C"/>
    <property type="match status" value="1"/>
</dbReference>
<dbReference type="PROSITE" id="PS00867">
    <property type="entry name" value="CPSASE_2"/>
    <property type="match status" value="1"/>
</dbReference>
<dbReference type="InterPro" id="IPR005479">
    <property type="entry name" value="CPAse_ATP-bd"/>
</dbReference>
<sequence length="461" mass="49820">MPALRRVLVANRGEIAVRIIRACADEGIESVAIVSDADRDSMAAVLADRVVCIGPGPSPQSYLDIDRVIAAAKLTDCDGLHPGYGFLAERAELAEACAENGIAFVGPSADSIRRGGDKVEARAVARQLDIPTGAGSDALADADEAAEVAARVGFPVLLKAAAGGGGRGMVLVEEPTNLKERFAAASHEALQAFGDGRMYVERFVSRARHVEVQVLADTHGNVIHLGERDCTAQRRYQKVVEEGPATAVAPEVRAALHESALKIARLLNYVGAGTMEFIVDAVTGDFAFLEVNTRVQVEHPVTEELTGVDIVREQLRIAGGEPLSVTQADVKLTGHAIECRINAEDPRRNFLPSPGRVTRWIAPQGGGVRVDSHVFGGYLIPPYYDSMVAKIIVHGADRTQALARMKHALEHLVIEGIDTNREFLLDLISAEDFVNQDHHTRWVEQSFLSGWQEQLESKEQL</sequence>